<dbReference type="Pfam" id="PF00561">
    <property type="entry name" value="Abhydrolase_1"/>
    <property type="match status" value="1"/>
</dbReference>
<proteinExistence type="predicted"/>
<dbReference type="PRINTS" id="PR00111">
    <property type="entry name" value="ABHYDROLASE"/>
</dbReference>
<dbReference type="SUPFAM" id="SSF53474">
    <property type="entry name" value="alpha/beta-Hydrolases"/>
    <property type="match status" value="1"/>
</dbReference>
<protein>
    <submittedName>
        <fullName evidence="2">Alpha/beta hydrolase</fullName>
    </submittedName>
    <submittedName>
        <fullName evidence="3">Pimeloyl-ACP methyl ester carboxylesterase</fullName>
    </submittedName>
</protein>
<evidence type="ECO:0000313" key="4">
    <source>
        <dbReference type="Proteomes" id="UP000233750"/>
    </source>
</evidence>
<dbReference type="AlphaFoldDB" id="A0A2N3WLD1"/>
<comment type="caution">
    <text evidence="3">The sequence shown here is derived from an EMBL/GenBank/DDBJ whole genome shotgun (WGS) entry which is preliminary data.</text>
</comment>
<feature type="domain" description="AB hydrolase-1" evidence="1">
    <location>
        <begin position="34"/>
        <end position="131"/>
    </location>
</feature>
<reference evidence="3 4" key="1">
    <citation type="submission" date="2017-12" db="EMBL/GenBank/DDBJ databases">
        <title>Sequencing the genomes of 1000 Actinobacteria strains.</title>
        <authorList>
            <person name="Klenk H.-P."/>
        </authorList>
    </citation>
    <scope>NUCLEOTIDE SEQUENCE [LARGE SCALE GENOMIC DNA]</scope>
    <source>
        <strain evidence="3 4">DSM 45165</strain>
    </source>
</reference>
<dbReference type="Proteomes" id="UP000550260">
    <property type="component" value="Unassembled WGS sequence"/>
</dbReference>
<dbReference type="InterPro" id="IPR000073">
    <property type="entry name" value="AB_hydrolase_1"/>
</dbReference>
<dbReference type="GO" id="GO:0016787">
    <property type="term" value="F:hydrolase activity"/>
    <property type="evidence" value="ECO:0007669"/>
    <property type="project" value="UniProtKB-KW"/>
</dbReference>
<accession>A0A2N3WLD1</accession>
<dbReference type="Proteomes" id="UP000233750">
    <property type="component" value="Unassembled WGS sequence"/>
</dbReference>
<dbReference type="EMBL" id="PJMY01000003">
    <property type="protein sequence ID" value="PKV94684.1"/>
    <property type="molecule type" value="Genomic_DNA"/>
</dbReference>
<dbReference type="PANTHER" id="PTHR45763:SF46">
    <property type="entry name" value="AB HYDROLASE-1 DOMAIN-CONTAINING PROTEIN"/>
    <property type="match status" value="1"/>
</dbReference>
<gene>
    <name evidence="3" type="ORF">ATK30_5564</name>
    <name evidence="2" type="ORF">H5411_17015</name>
</gene>
<evidence type="ECO:0000259" key="1">
    <source>
        <dbReference type="Pfam" id="PF00561"/>
    </source>
</evidence>
<sequence>MAPTQDSFPARTVELEDGRRLAFEERGNRDGFPVFRFHGTPGSRREQFPGEEATAGLGVRLITFDRPGYGRSDPRPGRTLLDVACDAARLADALGVDAFAVTGMSGGAPFALATAWSCPDRVTAVALTCGIGPLDRPGAFEGMHAPNAREFSCAAQEPERLESLLSGGSLAADLPADEVRAFGGIDGLGEALAPGLAEAARQGWAGVIADDLAFVRPWGFDLAAIAVPVSLWHGDRDSLVPFHHAEHLAARIPGAALHRCRGEGHLAMFGRQEEALASLLPQRIR</sequence>
<dbReference type="EMBL" id="JACJHR010000021">
    <property type="protein sequence ID" value="MBB2500823.1"/>
    <property type="molecule type" value="Genomic_DNA"/>
</dbReference>
<dbReference type="OrthoDB" id="9800988at2"/>
<dbReference type="PANTHER" id="PTHR45763">
    <property type="entry name" value="HYDROLASE, ALPHA/BETA FOLD FAMILY PROTEIN, EXPRESSED-RELATED"/>
    <property type="match status" value="1"/>
</dbReference>
<reference evidence="2 5" key="2">
    <citation type="submission" date="2020-08" db="EMBL/GenBank/DDBJ databases">
        <title>Amycolatopsis echigonensis JCM 21831.</title>
        <authorList>
            <person name="Tedsree N."/>
            <person name="Kuncharoen N."/>
            <person name="Likhitwitayawuid K."/>
            <person name="Tanasupawat S."/>
        </authorList>
    </citation>
    <scope>NUCLEOTIDE SEQUENCE [LARGE SCALE GENOMIC DNA]</scope>
    <source>
        <strain evidence="2 5">JCM 21831</strain>
    </source>
</reference>
<keyword evidence="4" id="KW-1185">Reference proteome</keyword>
<name>A0A2N3WLD1_9PSEU</name>
<organism evidence="3 4">
    <name type="scientific">Amycolatopsis echigonensis</name>
    <dbReference type="NCBI Taxonomy" id="2576905"/>
    <lineage>
        <taxon>Bacteria</taxon>
        <taxon>Bacillati</taxon>
        <taxon>Actinomycetota</taxon>
        <taxon>Actinomycetes</taxon>
        <taxon>Pseudonocardiales</taxon>
        <taxon>Pseudonocardiaceae</taxon>
        <taxon>Amycolatopsis</taxon>
    </lineage>
</organism>
<dbReference type="Gene3D" id="3.40.50.1820">
    <property type="entry name" value="alpha/beta hydrolase"/>
    <property type="match status" value="1"/>
</dbReference>
<dbReference type="InterPro" id="IPR029058">
    <property type="entry name" value="AB_hydrolase_fold"/>
</dbReference>
<evidence type="ECO:0000313" key="2">
    <source>
        <dbReference type="EMBL" id="MBB2500823.1"/>
    </source>
</evidence>
<keyword evidence="2" id="KW-0378">Hydrolase</keyword>
<accession>A0A8E2B6C2</accession>
<evidence type="ECO:0000313" key="5">
    <source>
        <dbReference type="Proteomes" id="UP000550260"/>
    </source>
</evidence>
<dbReference type="RefSeq" id="WP_101437997.1">
    <property type="nucleotide sequence ID" value="NZ_JACJHR010000021.1"/>
</dbReference>
<evidence type="ECO:0000313" key="3">
    <source>
        <dbReference type="EMBL" id="PKV94684.1"/>
    </source>
</evidence>